<keyword evidence="1" id="KW-0812">Transmembrane</keyword>
<proteinExistence type="predicted"/>
<name>A0A2S2E3L3_9ALTE</name>
<dbReference type="KEGG" id="salh:HMF8227_01751"/>
<organism evidence="2 3">
    <name type="scientific">Saliniradius amylolyticus</name>
    <dbReference type="NCBI Taxonomy" id="2183582"/>
    <lineage>
        <taxon>Bacteria</taxon>
        <taxon>Pseudomonadati</taxon>
        <taxon>Pseudomonadota</taxon>
        <taxon>Gammaproteobacteria</taxon>
        <taxon>Alteromonadales</taxon>
        <taxon>Alteromonadaceae</taxon>
        <taxon>Saliniradius</taxon>
    </lineage>
</organism>
<reference evidence="2 3" key="1">
    <citation type="submission" date="2018-05" db="EMBL/GenBank/DDBJ databases">
        <title>Salinimonas sp. HMF8227 Genome sequencing and assembly.</title>
        <authorList>
            <person name="Kang H."/>
            <person name="Kang J."/>
            <person name="Cha I."/>
            <person name="Kim H."/>
            <person name="Joh K."/>
        </authorList>
    </citation>
    <scope>NUCLEOTIDE SEQUENCE [LARGE SCALE GENOMIC DNA]</scope>
    <source>
        <strain evidence="2 3">HMF8227</strain>
    </source>
</reference>
<keyword evidence="1" id="KW-0472">Membrane</keyword>
<evidence type="ECO:0000313" key="3">
    <source>
        <dbReference type="Proteomes" id="UP000245728"/>
    </source>
</evidence>
<feature type="transmembrane region" description="Helical" evidence="1">
    <location>
        <begin position="73"/>
        <end position="98"/>
    </location>
</feature>
<dbReference type="AlphaFoldDB" id="A0A2S2E3L3"/>
<gene>
    <name evidence="2" type="ORF">HMF8227_01751</name>
</gene>
<protein>
    <submittedName>
        <fullName evidence="2">Uncharacterized protein</fullName>
    </submittedName>
</protein>
<evidence type="ECO:0000256" key="1">
    <source>
        <dbReference type="SAM" id="Phobius"/>
    </source>
</evidence>
<feature type="transmembrane region" description="Helical" evidence="1">
    <location>
        <begin position="12"/>
        <end position="29"/>
    </location>
</feature>
<keyword evidence="3" id="KW-1185">Reference proteome</keyword>
<dbReference type="Proteomes" id="UP000245728">
    <property type="component" value="Chromosome"/>
</dbReference>
<dbReference type="RefSeq" id="WP_109339819.1">
    <property type="nucleotide sequence ID" value="NZ_CP029347.1"/>
</dbReference>
<accession>A0A2S2E3L3</accession>
<keyword evidence="1" id="KW-1133">Transmembrane helix</keyword>
<sequence length="108" mass="12542">MGTLNFFYKNPITWGLLLALLQVWVAIVIEPNSERLERELAPFEELKIEIQHNSKLVDLVESQQAKFEYKNEVIIALSAFQKTMGGFAAAMLAVFLYLSFRRYQRDNL</sequence>
<evidence type="ECO:0000313" key="2">
    <source>
        <dbReference type="EMBL" id="AWL12224.1"/>
    </source>
</evidence>
<dbReference type="EMBL" id="CP029347">
    <property type="protein sequence ID" value="AWL12224.1"/>
    <property type="molecule type" value="Genomic_DNA"/>
</dbReference>